<name>A0A0C4E856_MAGP6</name>
<dbReference type="Gene3D" id="1.10.630.10">
    <property type="entry name" value="Cytochrome P450"/>
    <property type="match status" value="1"/>
</dbReference>
<evidence type="ECO:0000256" key="1">
    <source>
        <dbReference type="ARBA" id="ARBA00001971"/>
    </source>
</evidence>
<dbReference type="InterPro" id="IPR002401">
    <property type="entry name" value="Cyt_P450_E_grp-I"/>
</dbReference>
<evidence type="ECO:0000256" key="3">
    <source>
        <dbReference type="ARBA" id="ARBA00022617"/>
    </source>
</evidence>
<dbReference type="Pfam" id="PF00067">
    <property type="entry name" value="p450"/>
    <property type="match status" value="1"/>
</dbReference>
<dbReference type="PRINTS" id="PR00463">
    <property type="entry name" value="EP450I"/>
</dbReference>
<keyword evidence="6 8" id="KW-0408">Iron</keyword>
<accession>A0A0C4E856</accession>
<reference evidence="11" key="5">
    <citation type="submission" date="2015-06" db="UniProtKB">
        <authorList>
            <consortium name="EnsemblFungi"/>
        </authorList>
    </citation>
    <scope>IDENTIFICATION</scope>
    <source>
        <strain evidence="11">ATCC 64411</strain>
    </source>
</reference>
<evidence type="ECO:0000313" key="10">
    <source>
        <dbReference type="EMBL" id="KLU89775.1"/>
    </source>
</evidence>
<dbReference type="GO" id="GO:0020037">
    <property type="term" value="F:heme binding"/>
    <property type="evidence" value="ECO:0007669"/>
    <property type="project" value="InterPro"/>
</dbReference>
<dbReference type="SUPFAM" id="SSF48264">
    <property type="entry name" value="Cytochrome P450"/>
    <property type="match status" value="1"/>
</dbReference>
<dbReference type="GO" id="GO:0016705">
    <property type="term" value="F:oxidoreductase activity, acting on paired donors, with incorporation or reduction of molecular oxygen"/>
    <property type="evidence" value="ECO:0007669"/>
    <property type="project" value="InterPro"/>
</dbReference>
<dbReference type="eggNOG" id="KOG0156">
    <property type="taxonomic scope" value="Eukaryota"/>
</dbReference>
<keyword evidence="3 8" id="KW-0349">Heme</keyword>
<comment type="cofactor">
    <cofactor evidence="1 8">
        <name>heme</name>
        <dbReference type="ChEBI" id="CHEBI:30413"/>
    </cofactor>
</comment>
<evidence type="ECO:0000256" key="7">
    <source>
        <dbReference type="ARBA" id="ARBA00023033"/>
    </source>
</evidence>
<dbReference type="EMBL" id="GL876973">
    <property type="protein sequence ID" value="KLU89775.1"/>
    <property type="molecule type" value="Genomic_DNA"/>
</dbReference>
<gene>
    <name evidence="10" type="ORF">MAPG_08744</name>
</gene>
<evidence type="ECO:0000256" key="8">
    <source>
        <dbReference type="PIRSR" id="PIRSR602401-1"/>
    </source>
</evidence>
<keyword evidence="7 9" id="KW-0503">Monooxygenase</keyword>
<sequence length="314" mass="34760">MERAPPASKHEDIAAIVAILTKEGIISLLAYDHTTIGKVTEALRSAFVTTLEFMLVTSISVLGDNVAEICQVVESATLTALEGSGLGRSEAHSVWAENVEMLNGFIMQILEMMVSQTLLHLAHSPEGVEELRREIIQVLSADGWKKASFQKLKLVDSAVKEAQRLKPILEPREYVTLSNGLTIPKSQLTAVDTAFYQDPSLFSEPEKFHMRRFYEMRQQPGGEHKSQLVTVSPTDMAFGYGYRGCPGRFFASNEVKLALCHLLLEYDWGPALGTTTEPAHVGNNPMINPKAELLYKRCTPEIDLDRLIVDDAGN</sequence>
<keyword evidence="4 8" id="KW-0479">Metal-binding</keyword>
<reference evidence="10" key="3">
    <citation type="submission" date="2011-03" db="EMBL/GenBank/DDBJ databases">
        <title>Annotation of Magnaporthe poae ATCC 64411.</title>
        <authorList>
            <person name="Ma L.-J."/>
            <person name="Dead R."/>
            <person name="Young S.K."/>
            <person name="Zeng Q."/>
            <person name="Gargeya S."/>
            <person name="Fitzgerald M."/>
            <person name="Haas B."/>
            <person name="Abouelleil A."/>
            <person name="Alvarado L."/>
            <person name="Arachchi H.M."/>
            <person name="Berlin A."/>
            <person name="Brown A."/>
            <person name="Chapman S.B."/>
            <person name="Chen Z."/>
            <person name="Dunbar C."/>
            <person name="Freedman E."/>
            <person name="Gearin G."/>
            <person name="Gellesch M."/>
            <person name="Goldberg J."/>
            <person name="Griggs A."/>
            <person name="Gujja S."/>
            <person name="Heiman D."/>
            <person name="Howarth C."/>
            <person name="Larson L."/>
            <person name="Lui A."/>
            <person name="MacDonald P.J.P."/>
            <person name="Mehta T."/>
            <person name="Montmayeur A."/>
            <person name="Murphy C."/>
            <person name="Neiman D."/>
            <person name="Pearson M."/>
            <person name="Priest M."/>
            <person name="Roberts A."/>
            <person name="Saif S."/>
            <person name="Shea T."/>
            <person name="Shenoy N."/>
            <person name="Sisk P."/>
            <person name="Stolte C."/>
            <person name="Sykes S."/>
            <person name="Yandava C."/>
            <person name="Wortman J."/>
            <person name="Nusbaum C."/>
            <person name="Birren B."/>
        </authorList>
    </citation>
    <scope>NUCLEOTIDE SEQUENCE</scope>
    <source>
        <strain evidence="10">ATCC 64411</strain>
    </source>
</reference>
<evidence type="ECO:0000313" key="12">
    <source>
        <dbReference type="Proteomes" id="UP000011715"/>
    </source>
</evidence>
<dbReference type="PROSITE" id="PS00086">
    <property type="entry name" value="CYTOCHROME_P450"/>
    <property type="match status" value="1"/>
</dbReference>
<comment type="similarity">
    <text evidence="2 9">Belongs to the cytochrome P450 family.</text>
</comment>
<dbReference type="VEuPathDB" id="FungiDB:MAPG_08744"/>
<dbReference type="GO" id="GO:0005506">
    <property type="term" value="F:iron ion binding"/>
    <property type="evidence" value="ECO:0007669"/>
    <property type="project" value="InterPro"/>
</dbReference>
<dbReference type="EnsemblFungi" id="MAPG_08744T0">
    <property type="protein sequence ID" value="MAPG_08744T0"/>
    <property type="gene ID" value="MAPG_08744"/>
</dbReference>
<dbReference type="STRING" id="644358.A0A0C4E856"/>
<dbReference type="PRINTS" id="PR00385">
    <property type="entry name" value="P450"/>
</dbReference>
<feature type="binding site" description="axial binding residue" evidence="8">
    <location>
        <position position="245"/>
    </location>
    <ligand>
        <name>heme</name>
        <dbReference type="ChEBI" id="CHEBI:30413"/>
    </ligand>
    <ligandPart>
        <name>Fe</name>
        <dbReference type="ChEBI" id="CHEBI:18248"/>
    </ligandPart>
</feature>
<dbReference type="OrthoDB" id="1844152at2759"/>
<organism evidence="11 12">
    <name type="scientific">Magnaporthiopsis poae (strain ATCC 64411 / 73-15)</name>
    <name type="common">Kentucky bluegrass fungus</name>
    <name type="synonym">Magnaporthe poae</name>
    <dbReference type="NCBI Taxonomy" id="644358"/>
    <lineage>
        <taxon>Eukaryota</taxon>
        <taxon>Fungi</taxon>
        <taxon>Dikarya</taxon>
        <taxon>Ascomycota</taxon>
        <taxon>Pezizomycotina</taxon>
        <taxon>Sordariomycetes</taxon>
        <taxon>Sordariomycetidae</taxon>
        <taxon>Magnaporthales</taxon>
        <taxon>Magnaporthaceae</taxon>
        <taxon>Magnaporthiopsis</taxon>
    </lineage>
</organism>
<dbReference type="InterPro" id="IPR036396">
    <property type="entry name" value="Cyt_P450_sf"/>
</dbReference>
<reference evidence="10" key="1">
    <citation type="submission" date="2010-05" db="EMBL/GenBank/DDBJ databases">
        <title>The Genome Sequence of Magnaporthe poae strain ATCC 64411.</title>
        <authorList>
            <consortium name="The Broad Institute Genome Sequencing Platform"/>
            <consortium name="Broad Institute Genome Sequencing Center for Infectious Disease"/>
            <person name="Ma L.-J."/>
            <person name="Dead R."/>
            <person name="Young S."/>
            <person name="Zeng Q."/>
            <person name="Koehrsen M."/>
            <person name="Alvarado L."/>
            <person name="Berlin A."/>
            <person name="Chapman S.B."/>
            <person name="Chen Z."/>
            <person name="Freedman E."/>
            <person name="Gellesch M."/>
            <person name="Goldberg J."/>
            <person name="Griggs A."/>
            <person name="Gujja S."/>
            <person name="Heilman E.R."/>
            <person name="Heiman D."/>
            <person name="Hepburn T."/>
            <person name="Howarth C."/>
            <person name="Jen D."/>
            <person name="Larson L."/>
            <person name="Mehta T."/>
            <person name="Neiman D."/>
            <person name="Pearson M."/>
            <person name="Roberts A."/>
            <person name="Saif S."/>
            <person name="Shea T."/>
            <person name="Shenoy N."/>
            <person name="Sisk P."/>
            <person name="Stolte C."/>
            <person name="Sykes S."/>
            <person name="Walk T."/>
            <person name="White J."/>
            <person name="Yandava C."/>
            <person name="Haas B."/>
            <person name="Nusbaum C."/>
            <person name="Birren B."/>
        </authorList>
    </citation>
    <scope>NUCLEOTIDE SEQUENCE</scope>
    <source>
        <strain evidence="10">ATCC 64411</strain>
    </source>
</reference>
<dbReference type="OMA" id="WAEMECK"/>
<evidence type="ECO:0008006" key="13">
    <source>
        <dbReference type="Google" id="ProtNLM"/>
    </source>
</evidence>
<dbReference type="EMBL" id="ADBL01002126">
    <property type="status" value="NOT_ANNOTATED_CDS"/>
    <property type="molecule type" value="Genomic_DNA"/>
</dbReference>
<dbReference type="PANTHER" id="PTHR46206:SF2">
    <property type="entry name" value="CYTOCHROME P450 MONOOXYGENASE AUSG-RELATED"/>
    <property type="match status" value="1"/>
</dbReference>
<proteinExistence type="inferred from homology"/>
<dbReference type="CDD" id="cd11041">
    <property type="entry name" value="CYP503A1-like"/>
    <property type="match status" value="1"/>
</dbReference>
<evidence type="ECO:0000256" key="2">
    <source>
        <dbReference type="ARBA" id="ARBA00010617"/>
    </source>
</evidence>
<dbReference type="InterPro" id="IPR001128">
    <property type="entry name" value="Cyt_P450"/>
</dbReference>
<dbReference type="AlphaFoldDB" id="A0A0C4E856"/>
<reference evidence="11" key="4">
    <citation type="journal article" date="2015" name="G3 (Bethesda)">
        <title>Genome sequences of three phytopathogenic species of the Magnaporthaceae family of fungi.</title>
        <authorList>
            <person name="Okagaki L.H."/>
            <person name="Nunes C.C."/>
            <person name="Sailsbery J."/>
            <person name="Clay B."/>
            <person name="Brown D."/>
            <person name="John T."/>
            <person name="Oh Y."/>
            <person name="Young N."/>
            <person name="Fitzgerald M."/>
            <person name="Haas B.J."/>
            <person name="Zeng Q."/>
            <person name="Young S."/>
            <person name="Adiconis X."/>
            <person name="Fan L."/>
            <person name="Levin J.Z."/>
            <person name="Mitchell T.K."/>
            <person name="Okubara P.A."/>
            <person name="Farman M.L."/>
            <person name="Kohn L.M."/>
            <person name="Birren B."/>
            <person name="Ma L.-J."/>
            <person name="Dean R.A."/>
        </authorList>
    </citation>
    <scope>NUCLEOTIDE SEQUENCE</scope>
    <source>
        <strain evidence="11">ATCC 64411 / 73-15</strain>
    </source>
</reference>
<evidence type="ECO:0000256" key="6">
    <source>
        <dbReference type="ARBA" id="ARBA00023004"/>
    </source>
</evidence>
<dbReference type="PANTHER" id="PTHR46206">
    <property type="entry name" value="CYTOCHROME P450"/>
    <property type="match status" value="1"/>
</dbReference>
<evidence type="ECO:0000313" key="11">
    <source>
        <dbReference type="EnsemblFungi" id="MAPG_08744T0"/>
    </source>
</evidence>
<evidence type="ECO:0000256" key="5">
    <source>
        <dbReference type="ARBA" id="ARBA00023002"/>
    </source>
</evidence>
<dbReference type="GO" id="GO:0004497">
    <property type="term" value="F:monooxygenase activity"/>
    <property type="evidence" value="ECO:0007669"/>
    <property type="project" value="UniProtKB-KW"/>
</dbReference>
<reference evidence="12" key="2">
    <citation type="submission" date="2010-05" db="EMBL/GenBank/DDBJ databases">
        <title>The genome sequence of Magnaporthe poae strain ATCC 64411.</title>
        <authorList>
            <person name="Ma L.-J."/>
            <person name="Dead R."/>
            <person name="Young S."/>
            <person name="Zeng Q."/>
            <person name="Koehrsen M."/>
            <person name="Alvarado L."/>
            <person name="Berlin A."/>
            <person name="Chapman S.B."/>
            <person name="Chen Z."/>
            <person name="Freedman E."/>
            <person name="Gellesch M."/>
            <person name="Goldberg J."/>
            <person name="Griggs A."/>
            <person name="Gujja S."/>
            <person name="Heilman E.R."/>
            <person name="Heiman D."/>
            <person name="Hepburn T."/>
            <person name="Howarth C."/>
            <person name="Jen D."/>
            <person name="Larson L."/>
            <person name="Mehta T."/>
            <person name="Neiman D."/>
            <person name="Pearson M."/>
            <person name="Roberts A."/>
            <person name="Saif S."/>
            <person name="Shea T."/>
            <person name="Shenoy N."/>
            <person name="Sisk P."/>
            <person name="Stolte C."/>
            <person name="Sykes S."/>
            <person name="Walk T."/>
            <person name="White J."/>
            <person name="Yandava C."/>
            <person name="Haas B."/>
            <person name="Nusbaum C."/>
            <person name="Birren B."/>
        </authorList>
    </citation>
    <scope>NUCLEOTIDE SEQUENCE [LARGE SCALE GENOMIC DNA]</scope>
    <source>
        <strain evidence="12">ATCC 64411 / 73-15</strain>
    </source>
</reference>
<keyword evidence="5 9" id="KW-0560">Oxidoreductase</keyword>
<keyword evidence="12" id="KW-1185">Reference proteome</keyword>
<protein>
    <recommendedName>
        <fullName evidence="13">Ent-kaurene oxidase</fullName>
    </recommendedName>
</protein>
<dbReference type="Proteomes" id="UP000011715">
    <property type="component" value="Unassembled WGS sequence"/>
</dbReference>
<evidence type="ECO:0000256" key="9">
    <source>
        <dbReference type="RuleBase" id="RU000461"/>
    </source>
</evidence>
<dbReference type="InterPro" id="IPR017972">
    <property type="entry name" value="Cyt_P450_CS"/>
</dbReference>
<evidence type="ECO:0000256" key="4">
    <source>
        <dbReference type="ARBA" id="ARBA00022723"/>
    </source>
</evidence>